<dbReference type="PROSITE" id="PS50005">
    <property type="entry name" value="TPR"/>
    <property type="match status" value="2"/>
</dbReference>
<feature type="repeat" description="TPR" evidence="1">
    <location>
        <begin position="513"/>
        <end position="546"/>
    </location>
</feature>
<name>A0A0G0UTQ6_9BACT</name>
<feature type="transmembrane region" description="Helical" evidence="3">
    <location>
        <begin position="64"/>
        <end position="86"/>
    </location>
</feature>
<dbReference type="Pfam" id="PF14559">
    <property type="entry name" value="TPR_19"/>
    <property type="match status" value="1"/>
</dbReference>
<feature type="transmembrane region" description="Helical" evidence="3">
    <location>
        <begin position="33"/>
        <end position="52"/>
    </location>
</feature>
<dbReference type="SMART" id="SM00028">
    <property type="entry name" value="TPR"/>
    <property type="match status" value="2"/>
</dbReference>
<dbReference type="InterPro" id="IPR011990">
    <property type="entry name" value="TPR-like_helical_dom_sf"/>
</dbReference>
<evidence type="ECO:0000313" key="5">
    <source>
        <dbReference type="Proteomes" id="UP000034613"/>
    </source>
</evidence>
<feature type="transmembrane region" description="Helical" evidence="3">
    <location>
        <begin position="280"/>
        <end position="304"/>
    </location>
</feature>
<evidence type="ECO:0000256" key="1">
    <source>
        <dbReference type="PROSITE-ProRule" id="PRU00339"/>
    </source>
</evidence>
<organism evidence="4 5">
    <name type="scientific">Candidatus Woesebacteria bacterium GW2011_GWA1_40_45</name>
    <dbReference type="NCBI Taxonomy" id="1618554"/>
    <lineage>
        <taxon>Bacteria</taxon>
        <taxon>Candidatus Woeseibacteriota</taxon>
    </lineage>
</organism>
<feature type="transmembrane region" description="Helical" evidence="3">
    <location>
        <begin position="195"/>
        <end position="216"/>
    </location>
</feature>
<dbReference type="EMBL" id="LBZB01000014">
    <property type="protein sequence ID" value="KKR63060.1"/>
    <property type="molecule type" value="Genomic_DNA"/>
</dbReference>
<evidence type="ECO:0000256" key="3">
    <source>
        <dbReference type="SAM" id="Phobius"/>
    </source>
</evidence>
<dbReference type="SUPFAM" id="SSF48452">
    <property type="entry name" value="TPR-like"/>
    <property type="match status" value="1"/>
</dbReference>
<dbReference type="PANTHER" id="PTHR37422">
    <property type="entry name" value="TEICHURONIC ACID BIOSYNTHESIS PROTEIN TUAE"/>
    <property type="match status" value="1"/>
</dbReference>
<feature type="compositionally biased region" description="Pro residues" evidence="2">
    <location>
        <begin position="624"/>
        <end position="641"/>
    </location>
</feature>
<keyword evidence="3" id="KW-1133">Transmembrane helix</keyword>
<feature type="transmembrane region" description="Helical" evidence="3">
    <location>
        <begin position="316"/>
        <end position="343"/>
    </location>
</feature>
<dbReference type="Proteomes" id="UP000034613">
    <property type="component" value="Unassembled WGS sequence"/>
</dbReference>
<protein>
    <submittedName>
        <fullName evidence="4">Conserved hypothetical tpr repeat protein</fullName>
    </submittedName>
</protein>
<dbReference type="InterPro" id="IPR051533">
    <property type="entry name" value="WaaL-like"/>
</dbReference>
<dbReference type="Pfam" id="PF13181">
    <property type="entry name" value="TPR_8"/>
    <property type="match status" value="1"/>
</dbReference>
<gene>
    <name evidence="4" type="ORF">UU03_C0014G0005</name>
</gene>
<comment type="caution">
    <text evidence="4">The sequence shown here is derived from an EMBL/GenBank/DDBJ whole genome shotgun (WGS) entry which is preliminary data.</text>
</comment>
<sequence>MKILENVERYLLYLAVFILPLAVLPVFPNYFETIKLVILAGTVVLILVLKSIRSIASGSLSYAVGNFDLPAAALAGTVLVSAILRTPNKMEAFFLPGNATFIIAAVLLYFLINQLPEGNKKNLLLVLITSAATTAFISLLSFFGVFSKIPQLPEFFKQKLFNTLGSPLFLAIFLGVMVASAVYFLIREKAVSLKMYLAGCLVVILVGLGILIYSLVPPAGQMPIFANLSSSWAVAIDTLKESPLLGIGPGNYLTAFNRFRPLADNALPSWNLRFTTGSNFYLTVLTEAGLLGFAFLAVIVFWLVKNRKDFMENTAFPSLAFLLIALAIFPPASFLIVLLFILLAVSSKTHRENLGIFSNKLPLFLVTMPVIAGSIFLIYYSYLLLSAEATFNKSLTALGKNDGKATYDLMVKAISLNPSVDRYHASFAQVNMALARSAAQKQDLTDADRNTISQLIQQAINQGKASASLNPLRSQNWEILAGIYREIMAFAKGADAFAVQTYTQAISLDPSSPNLRIALGGIYYALGNYDDAIDAFKLATLAKTDLANAHYNLAIAYREKKDIERAIAEMNTVLTLVQKDTADYKLAQTTLEELEKNKPAGKAGAAEGQASETLTPPANTEPAVVPPLPLPEGTPPASPQP</sequence>
<keyword evidence="3" id="KW-0472">Membrane</keyword>
<keyword evidence="3" id="KW-0812">Transmembrane</keyword>
<proteinExistence type="predicted"/>
<feature type="transmembrane region" description="Helical" evidence="3">
    <location>
        <begin position="10"/>
        <end position="27"/>
    </location>
</feature>
<dbReference type="AlphaFoldDB" id="A0A0G0UTQ6"/>
<feature type="transmembrane region" description="Helical" evidence="3">
    <location>
        <begin position="363"/>
        <end position="385"/>
    </location>
</feature>
<evidence type="ECO:0000313" key="4">
    <source>
        <dbReference type="EMBL" id="KKR63060.1"/>
    </source>
</evidence>
<feature type="transmembrane region" description="Helical" evidence="3">
    <location>
        <begin position="124"/>
        <end position="146"/>
    </location>
</feature>
<feature type="transmembrane region" description="Helical" evidence="3">
    <location>
        <begin position="92"/>
        <end position="112"/>
    </location>
</feature>
<keyword evidence="1" id="KW-0802">TPR repeat</keyword>
<feature type="repeat" description="TPR" evidence="1">
    <location>
        <begin position="547"/>
        <end position="580"/>
    </location>
</feature>
<reference evidence="4 5" key="1">
    <citation type="journal article" date="2015" name="Nature">
        <title>rRNA introns, odd ribosomes, and small enigmatic genomes across a large radiation of phyla.</title>
        <authorList>
            <person name="Brown C.T."/>
            <person name="Hug L.A."/>
            <person name="Thomas B.C."/>
            <person name="Sharon I."/>
            <person name="Castelle C.J."/>
            <person name="Singh A."/>
            <person name="Wilkins M.J."/>
            <person name="Williams K.H."/>
            <person name="Banfield J.F."/>
        </authorList>
    </citation>
    <scope>NUCLEOTIDE SEQUENCE [LARGE SCALE GENOMIC DNA]</scope>
</reference>
<feature type="region of interest" description="Disordered" evidence="2">
    <location>
        <begin position="593"/>
        <end position="641"/>
    </location>
</feature>
<feature type="transmembrane region" description="Helical" evidence="3">
    <location>
        <begin position="166"/>
        <end position="186"/>
    </location>
</feature>
<dbReference type="PANTHER" id="PTHR37422:SF13">
    <property type="entry name" value="LIPOPOLYSACCHARIDE BIOSYNTHESIS PROTEIN PA4999-RELATED"/>
    <property type="match status" value="1"/>
</dbReference>
<accession>A0A0G0UTQ6</accession>
<dbReference type="InterPro" id="IPR019734">
    <property type="entry name" value="TPR_rpt"/>
</dbReference>
<evidence type="ECO:0000256" key="2">
    <source>
        <dbReference type="SAM" id="MobiDB-lite"/>
    </source>
</evidence>
<dbReference type="Gene3D" id="1.25.40.10">
    <property type="entry name" value="Tetratricopeptide repeat domain"/>
    <property type="match status" value="1"/>
</dbReference>